<evidence type="ECO:0000256" key="1">
    <source>
        <dbReference type="SAM" id="SignalP"/>
    </source>
</evidence>
<feature type="signal peptide" evidence="1">
    <location>
        <begin position="1"/>
        <end position="29"/>
    </location>
</feature>
<proteinExistence type="predicted"/>
<evidence type="ECO:0000313" key="3">
    <source>
        <dbReference type="Proteomes" id="UP000249390"/>
    </source>
</evidence>
<protein>
    <recommendedName>
        <fullName evidence="4">Kazal-like domain-containing protein</fullName>
    </recommendedName>
</protein>
<accession>A0A328DQK8</accession>
<sequence>MISLSNPPYFLIAFSLFIVILCSPTAVLGESSDNLILLPSDDRDNDAICPIQDSGDSCPINCFRPNPVCGVNGVTYWCGCADAHCNGVEVARLGFCDVGNGGSGPISGQALLLTKKRNGRDAQDASANPTHRRNQKLQADDLHAARLHHRTLSCRPARRMPPPSRNNSIDVINQFALKNARRTCRILD</sequence>
<organism evidence="2 3">
    <name type="scientific">Cuscuta australis</name>
    <dbReference type="NCBI Taxonomy" id="267555"/>
    <lineage>
        <taxon>Eukaryota</taxon>
        <taxon>Viridiplantae</taxon>
        <taxon>Streptophyta</taxon>
        <taxon>Embryophyta</taxon>
        <taxon>Tracheophyta</taxon>
        <taxon>Spermatophyta</taxon>
        <taxon>Magnoliopsida</taxon>
        <taxon>eudicotyledons</taxon>
        <taxon>Gunneridae</taxon>
        <taxon>Pentapetalae</taxon>
        <taxon>asterids</taxon>
        <taxon>lamiids</taxon>
        <taxon>Solanales</taxon>
        <taxon>Convolvulaceae</taxon>
        <taxon>Cuscuteae</taxon>
        <taxon>Cuscuta</taxon>
        <taxon>Cuscuta subgen. Grammica</taxon>
        <taxon>Cuscuta sect. Cleistogrammica</taxon>
    </lineage>
</organism>
<dbReference type="PANTHER" id="PTHR34376">
    <property type="entry name" value="SERINE PROTEASE INHIBITOR, KAZAL-TYPE FAMILY PROTEIN"/>
    <property type="match status" value="1"/>
</dbReference>
<keyword evidence="1" id="KW-0732">Signal</keyword>
<keyword evidence="3" id="KW-1185">Reference proteome</keyword>
<dbReference type="AlphaFoldDB" id="A0A328DQK8"/>
<reference evidence="2 3" key="1">
    <citation type="submission" date="2018-06" db="EMBL/GenBank/DDBJ databases">
        <title>The Genome of Cuscuta australis (Dodder) Provides Insight into the Evolution of Plant Parasitism.</title>
        <authorList>
            <person name="Liu H."/>
        </authorList>
    </citation>
    <scope>NUCLEOTIDE SEQUENCE [LARGE SCALE GENOMIC DNA]</scope>
    <source>
        <strain evidence="3">cv. Yunnan</strain>
        <tissue evidence="2">Vines</tissue>
    </source>
</reference>
<dbReference type="PANTHER" id="PTHR34376:SF2">
    <property type="entry name" value="SERINE PROTEASE INHIBITOR, KAZAL-TYPE FAMILY PROTEIN"/>
    <property type="match status" value="1"/>
</dbReference>
<evidence type="ECO:0008006" key="4">
    <source>
        <dbReference type="Google" id="ProtNLM"/>
    </source>
</evidence>
<name>A0A328DQK8_9ASTE</name>
<evidence type="ECO:0000313" key="2">
    <source>
        <dbReference type="EMBL" id="RAL46958.1"/>
    </source>
</evidence>
<comment type="caution">
    <text evidence="2">The sequence shown here is derived from an EMBL/GenBank/DDBJ whole genome shotgun (WGS) entry which is preliminary data.</text>
</comment>
<gene>
    <name evidence="2" type="ORF">DM860_016592</name>
</gene>
<dbReference type="EMBL" id="NQVE01000121">
    <property type="protein sequence ID" value="RAL46958.1"/>
    <property type="molecule type" value="Genomic_DNA"/>
</dbReference>
<feature type="chain" id="PRO_5016246599" description="Kazal-like domain-containing protein" evidence="1">
    <location>
        <begin position="30"/>
        <end position="188"/>
    </location>
</feature>
<dbReference type="Proteomes" id="UP000249390">
    <property type="component" value="Unassembled WGS sequence"/>
</dbReference>